<organism evidence="2 3">
    <name type="scientific">Pseudomonas indica</name>
    <dbReference type="NCBI Taxonomy" id="137658"/>
    <lineage>
        <taxon>Bacteria</taxon>
        <taxon>Pseudomonadati</taxon>
        <taxon>Pseudomonadota</taxon>
        <taxon>Gammaproteobacteria</taxon>
        <taxon>Pseudomonadales</taxon>
        <taxon>Pseudomonadaceae</taxon>
        <taxon>Pseudomonas</taxon>
    </lineage>
</organism>
<dbReference type="RefSeq" id="WP_084335881.1">
    <property type="nucleotide sequence ID" value="NZ_FNFD01000049.1"/>
</dbReference>
<feature type="domain" description="Methyltransferase" evidence="1">
    <location>
        <begin position="113"/>
        <end position="234"/>
    </location>
</feature>
<dbReference type="Pfam" id="PF13679">
    <property type="entry name" value="Methyltransf_32"/>
    <property type="match status" value="1"/>
</dbReference>
<dbReference type="SUPFAM" id="SSF53335">
    <property type="entry name" value="S-adenosyl-L-methionine-dependent methyltransferases"/>
    <property type="match status" value="1"/>
</dbReference>
<dbReference type="InterPro" id="IPR025714">
    <property type="entry name" value="Methyltranfer_dom"/>
</dbReference>
<dbReference type="STRING" id="137658.SAMN05216186_1496"/>
<dbReference type="EMBL" id="FNFD01000049">
    <property type="protein sequence ID" value="SDM08626.1"/>
    <property type="molecule type" value="Genomic_DNA"/>
</dbReference>
<accession>A0A1G9QC77</accession>
<dbReference type="GO" id="GO:0008168">
    <property type="term" value="F:methyltransferase activity"/>
    <property type="evidence" value="ECO:0007669"/>
    <property type="project" value="UniProtKB-KW"/>
</dbReference>
<evidence type="ECO:0000313" key="3">
    <source>
        <dbReference type="Proteomes" id="UP000198706"/>
    </source>
</evidence>
<evidence type="ECO:0000259" key="1">
    <source>
        <dbReference type="Pfam" id="PF13679"/>
    </source>
</evidence>
<name>A0A1G9QC77_9PSED</name>
<keyword evidence="2" id="KW-0489">Methyltransferase</keyword>
<dbReference type="PANTHER" id="PTHR13369:SF0">
    <property type="entry name" value="GLUTATHIONE S-TRANSFERASE C-TERMINAL DOMAIN-CONTAINING PROTEIN"/>
    <property type="match status" value="1"/>
</dbReference>
<dbReference type="PANTHER" id="PTHR13369">
    <property type="match status" value="1"/>
</dbReference>
<sequence length="417" mass="46907">MSNLLSGARLRERFLALDAFLLETQAFWRPKPFTDLRLPWEKRFPELSLWLRRRSLADADAAHNHPERLAAPDPFPCLAERAAWLGALDKFPEQMAAELPSRFNVDIPGRKWEQIQAFASRLSFQRPTGHWLDWCSGKGHLGRLLAARSGAALTCLEYDGALVEAGQALSDRLGLVATHHRQDVLADDAADRLHAAHTPVALHACGDLHIRLMQLASAAGCDQLAIAPCCYNRIGASDYQPLSAEGKGSSLVLSQDDLRLPLAETVTAGARVRRQRDASMARRLAFDLLQRELRGCDDYLPVPSLPPAWLDKPFVDYCRDLAELKGLPSPTNRDWPRLEDAGWQRLAEVRNLELLRGLFRRPMELWLLLDRALYLQNQGYDVTLGTFCSHRLTPRNALLLAERRLPTEAVDNSVYSF</sequence>
<keyword evidence="2" id="KW-0808">Transferase</keyword>
<protein>
    <submittedName>
        <fullName evidence="2">Methyltransferase domain-containing protein</fullName>
    </submittedName>
</protein>
<gene>
    <name evidence="2" type="ORF">SAMN05216186_1496</name>
</gene>
<dbReference type="InterPro" id="IPR029063">
    <property type="entry name" value="SAM-dependent_MTases_sf"/>
</dbReference>
<dbReference type="GO" id="GO:0032259">
    <property type="term" value="P:methylation"/>
    <property type="evidence" value="ECO:0007669"/>
    <property type="project" value="UniProtKB-KW"/>
</dbReference>
<dbReference type="Gene3D" id="3.40.50.150">
    <property type="entry name" value="Vaccinia Virus protein VP39"/>
    <property type="match status" value="1"/>
</dbReference>
<dbReference type="AlphaFoldDB" id="A0A1G9QC77"/>
<dbReference type="Proteomes" id="UP000198706">
    <property type="component" value="Unassembled WGS sequence"/>
</dbReference>
<evidence type="ECO:0000313" key="2">
    <source>
        <dbReference type="EMBL" id="SDM08626.1"/>
    </source>
</evidence>
<proteinExistence type="predicted"/>
<keyword evidence="3" id="KW-1185">Reference proteome</keyword>
<reference evidence="2 3" key="1">
    <citation type="submission" date="2016-10" db="EMBL/GenBank/DDBJ databases">
        <authorList>
            <person name="de Groot N.N."/>
        </authorList>
    </citation>
    <scope>NUCLEOTIDE SEQUENCE [LARGE SCALE GENOMIC DNA]</scope>
    <source>
        <strain evidence="2 3">JCM 21544</strain>
    </source>
</reference>